<dbReference type="EMBL" id="MU004616">
    <property type="protein sequence ID" value="KAF2647469.1"/>
    <property type="molecule type" value="Genomic_DNA"/>
</dbReference>
<organism evidence="2 3">
    <name type="scientific">Lophiostoma macrostomum CBS 122681</name>
    <dbReference type="NCBI Taxonomy" id="1314788"/>
    <lineage>
        <taxon>Eukaryota</taxon>
        <taxon>Fungi</taxon>
        <taxon>Dikarya</taxon>
        <taxon>Ascomycota</taxon>
        <taxon>Pezizomycotina</taxon>
        <taxon>Dothideomycetes</taxon>
        <taxon>Pleosporomycetidae</taxon>
        <taxon>Pleosporales</taxon>
        <taxon>Lophiostomataceae</taxon>
        <taxon>Lophiostoma</taxon>
    </lineage>
</organism>
<keyword evidence="3" id="KW-1185">Reference proteome</keyword>
<accession>A0A6A6SI85</accession>
<evidence type="ECO:0000256" key="1">
    <source>
        <dbReference type="SAM" id="MobiDB-lite"/>
    </source>
</evidence>
<reference evidence="2" key="1">
    <citation type="journal article" date="2020" name="Stud. Mycol.">
        <title>101 Dothideomycetes genomes: a test case for predicting lifestyles and emergence of pathogens.</title>
        <authorList>
            <person name="Haridas S."/>
            <person name="Albert R."/>
            <person name="Binder M."/>
            <person name="Bloem J."/>
            <person name="Labutti K."/>
            <person name="Salamov A."/>
            <person name="Andreopoulos B."/>
            <person name="Baker S."/>
            <person name="Barry K."/>
            <person name="Bills G."/>
            <person name="Bluhm B."/>
            <person name="Cannon C."/>
            <person name="Castanera R."/>
            <person name="Culley D."/>
            <person name="Daum C."/>
            <person name="Ezra D."/>
            <person name="Gonzalez J."/>
            <person name="Henrissat B."/>
            <person name="Kuo A."/>
            <person name="Liang C."/>
            <person name="Lipzen A."/>
            <person name="Lutzoni F."/>
            <person name="Magnuson J."/>
            <person name="Mondo S."/>
            <person name="Nolan M."/>
            <person name="Ohm R."/>
            <person name="Pangilinan J."/>
            <person name="Park H.-J."/>
            <person name="Ramirez L."/>
            <person name="Alfaro M."/>
            <person name="Sun H."/>
            <person name="Tritt A."/>
            <person name="Yoshinaga Y."/>
            <person name="Zwiers L.-H."/>
            <person name="Turgeon B."/>
            <person name="Goodwin S."/>
            <person name="Spatafora J."/>
            <person name="Crous P."/>
            <person name="Grigoriev I."/>
        </authorList>
    </citation>
    <scope>NUCLEOTIDE SEQUENCE</scope>
    <source>
        <strain evidence="2">CBS 122681</strain>
    </source>
</reference>
<evidence type="ECO:0000313" key="3">
    <source>
        <dbReference type="Proteomes" id="UP000799324"/>
    </source>
</evidence>
<name>A0A6A6SI85_9PLEO</name>
<protein>
    <submittedName>
        <fullName evidence="2">Uncharacterized protein</fullName>
    </submittedName>
</protein>
<gene>
    <name evidence="2" type="ORF">K491DRAFT_685499</name>
</gene>
<dbReference type="AlphaFoldDB" id="A0A6A6SI85"/>
<feature type="compositionally biased region" description="Polar residues" evidence="1">
    <location>
        <begin position="1"/>
        <end position="20"/>
    </location>
</feature>
<proteinExistence type="predicted"/>
<feature type="region of interest" description="Disordered" evidence="1">
    <location>
        <begin position="1"/>
        <end position="26"/>
    </location>
</feature>
<evidence type="ECO:0000313" key="2">
    <source>
        <dbReference type="EMBL" id="KAF2647469.1"/>
    </source>
</evidence>
<dbReference type="Proteomes" id="UP000799324">
    <property type="component" value="Unassembled WGS sequence"/>
</dbReference>
<sequence length="318" mass="34980">MQQDFPSVRPTQFQAQSTPPSLLARRVSSHSSNSNACITPAFYTTSLQSLLPNATPDTHQAFSPHVQPRCIAVPPGALRSVSARAFGYSLTRPDLIFSSSSLHCAVPPPLYYTIAKQNQFQRPPHLISGIPTALLSSRRLLPHYTLYLVNGDRLVAAHGTTPTPTPILTLERTSTLISTSIFSSSDPGVLQGTYYRVLGRSEDCMSIVSQRASDRASERNHEITKLRNCGIAESQDHRITKSPNHGVVCWWRWMLGARAKARVWVLGLASSWVGWLDDGVLDFRVGICARRVIGEAGTWRGGTWRSCFAGWTGDLGTH</sequence>